<evidence type="ECO:0000256" key="4">
    <source>
        <dbReference type="ARBA" id="ARBA00022825"/>
    </source>
</evidence>
<dbReference type="AlphaFoldDB" id="A0AAU9DD55"/>
<keyword evidence="10" id="KW-1185">Reference proteome</keyword>
<dbReference type="PROSITE" id="PS00136">
    <property type="entry name" value="SUBTILASE_ASP"/>
    <property type="match status" value="1"/>
</dbReference>
<dbReference type="PANTHER" id="PTHR43399:SF4">
    <property type="entry name" value="CELL WALL-ASSOCIATED PROTEASE"/>
    <property type="match status" value="1"/>
</dbReference>
<dbReference type="SUPFAM" id="SSF52743">
    <property type="entry name" value="Subtilisin-like"/>
    <property type="match status" value="1"/>
</dbReference>
<dbReference type="RefSeq" id="WP_338394035.1">
    <property type="nucleotide sequence ID" value="NZ_AP025314.1"/>
</dbReference>
<evidence type="ECO:0000313" key="9">
    <source>
        <dbReference type="EMBL" id="BDD08800.1"/>
    </source>
</evidence>
<dbReference type="InterPro" id="IPR000209">
    <property type="entry name" value="Peptidase_S8/S53_dom"/>
</dbReference>
<name>A0AAU9DD55_9BACT</name>
<dbReference type="PROSITE" id="PS00138">
    <property type="entry name" value="SUBTILASE_SER"/>
    <property type="match status" value="1"/>
</dbReference>
<evidence type="ECO:0000256" key="7">
    <source>
        <dbReference type="SAM" id="SignalP"/>
    </source>
</evidence>
<dbReference type="PANTHER" id="PTHR43399">
    <property type="entry name" value="SUBTILISIN-RELATED"/>
    <property type="match status" value="1"/>
</dbReference>
<dbReference type="InterPro" id="IPR022398">
    <property type="entry name" value="Peptidase_S8_His-AS"/>
</dbReference>
<keyword evidence="7" id="KW-0732">Signal</keyword>
<dbReference type="InterPro" id="IPR034080">
    <property type="entry name" value="Protease_P7-like_dom"/>
</dbReference>
<gene>
    <name evidence="9" type="ORF">FUAX_12320</name>
</gene>
<dbReference type="InterPro" id="IPR023828">
    <property type="entry name" value="Peptidase_S8_Ser-AS"/>
</dbReference>
<organism evidence="9 10">
    <name type="scientific">Fulvitalea axinellae</name>
    <dbReference type="NCBI Taxonomy" id="1182444"/>
    <lineage>
        <taxon>Bacteria</taxon>
        <taxon>Pseudomonadati</taxon>
        <taxon>Bacteroidota</taxon>
        <taxon>Cytophagia</taxon>
        <taxon>Cytophagales</taxon>
        <taxon>Persicobacteraceae</taxon>
        <taxon>Fulvitalea</taxon>
    </lineage>
</organism>
<comment type="similarity">
    <text evidence="1 5 6">Belongs to the peptidase S8 family.</text>
</comment>
<dbReference type="Gene3D" id="3.40.50.200">
    <property type="entry name" value="Peptidase S8/S53 domain"/>
    <property type="match status" value="2"/>
</dbReference>
<dbReference type="InterPro" id="IPR023827">
    <property type="entry name" value="Peptidase_S8_Asp-AS"/>
</dbReference>
<dbReference type="GO" id="GO:0006508">
    <property type="term" value="P:proteolysis"/>
    <property type="evidence" value="ECO:0007669"/>
    <property type="project" value="UniProtKB-KW"/>
</dbReference>
<feature type="domain" description="Peptidase S8/S53" evidence="8">
    <location>
        <begin position="68"/>
        <end position="511"/>
    </location>
</feature>
<evidence type="ECO:0000259" key="8">
    <source>
        <dbReference type="Pfam" id="PF00082"/>
    </source>
</evidence>
<feature type="active site" description="Charge relay system" evidence="5">
    <location>
        <position position="76"/>
    </location>
</feature>
<feature type="active site" description="Charge relay system" evidence="5">
    <location>
        <position position="281"/>
    </location>
</feature>
<dbReference type="KEGG" id="fax:FUAX_12320"/>
<dbReference type="PROSITE" id="PS51892">
    <property type="entry name" value="SUBTILASE"/>
    <property type="match status" value="1"/>
</dbReference>
<keyword evidence="2 5" id="KW-0645">Protease</keyword>
<feature type="active site" description="Charge relay system" evidence="5">
    <location>
        <position position="450"/>
    </location>
</feature>
<protein>
    <submittedName>
        <fullName evidence="9">Peptidase S8</fullName>
    </submittedName>
</protein>
<dbReference type="EMBL" id="AP025314">
    <property type="protein sequence ID" value="BDD08800.1"/>
    <property type="molecule type" value="Genomic_DNA"/>
</dbReference>
<dbReference type="InterPro" id="IPR036852">
    <property type="entry name" value="Peptidase_S8/S53_dom_sf"/>
</dbReference>
<dbReference type="Proteomes" id="UP001348817">
    <property type="component" value="Chromosome"/>
</dbReference>
<evidence type="ECO:0000256" key="1">
    <source>
        <dbReference type="ARBA" id="ARBA00011073"/>
    </source>
</evidence>
<dbReference type="PROSITE" id="PS00137">
    <property type="entry name" value="SUBTILASE_HIS"/>
    <property type="match status" value="1"/>
</dbReference>
<sequence>MFRESIGLAMVALFSFSVDATAQGNGMPSGEKADHAEAWHNLDFSSNGVMGVSTERTYRELLAGMESKTVLVAVIDSGIDIDHEDLKGRVWTNAGEIPGNGKDDDGNGYVDDIHGWNFLGVSDGRNVYKARLELTRLKSQDQGGKKVQKAYKKKLEEAEKEFSEIKLFKKRFDILYGIAEKVMEKEEFTADELREKMKSISQETEQGVQVWAAMGFVAEILERSDRKELENYIGRLEKEMKVHLNPDYNERELVMGDDVADFSEKYYGNNDVSGDKSSEEHGTHVAGIIAARRDNDLGVKGVADNVRIMALRVVPNGDEQDKDVANAIRYAVDNGAQVINMSFGKKYSPYKSQVDEAVRYADVKGVLIVNAAGNDSENVDKQKYFPSAEYSGKGEAENWIDIGASTKYSDSRLVAEFSNYGKKTVDVFAPGSGIKSLLPNNKYGERSGTSMAAPVVTGIAATLMSYFPELTAKEVKDIILESAVPFSGAVLRPNTKQKVKTSKLNKLCGTGGVVDLYQAVSRAKDFMASKDS</sequence>
<keyword evidence="4 5" id="KW-0720">Serine protease</keyword>
<evidence type="ECO:0000256" key="2">
    <source>
        <dbReference type="ARBA" id="ARBA00022670"/>
    </source>
</evidence>
<dbReference type="InterPro" id="IPR015500">
    <property type="entry name" value="Peptidase_S8_subtilisin-rel"/>
</dbReference>
<dbReference type="CDD" id="cd07483">
    <property type="entry name" value="Peptidases_S8_Subtilisin_Novo-like"/>
    <property type="match status" value="1"/>
</dbReference>
<dbReference type="Pfam" id="PF00082">
    <property type="entry name" value="Peptidase_S8"/>
    <property type="match status" value="1"/>
</dbReference>
<evidence type="ECO:0000256" key="6">
    <source>
        <dbReference type="RuleBase" id="RU003355"/>
    </source>
</evidence>
<feature type="signal peptide" evidence="7">
    <location>
        <begin position="1"/>
        <end position="22"/>
    </location>
</feature>
<evidence type="ECO:0000256" key="3">
    <source>
        <dbReference type="ARBA" id="ARBA00022801"/>
    </source>
</evidence>
<dbReference type="InterPro" id="IPR051048">
    <property type="entry name" value="Peptidase_S8/S53_subtilisin"/>
</dbReference>
<accession>A0AAU9DD55</accession>
<dbReference type="PRINTS" id="PR00723">
    <property type="entry name" value="SUBTILISIN"/>
</dbReference>
<proteinExistence type="inferred from homology"/>
<keyword evidence="3 5" id="KW-0378">Hydrolase</keyword>
<dbReference type="GO" id="GO:0004252">
    <property type="term" value="F:serine-type endopeptidase activity"/>
    <property type="evidence" value="ECO:0007669"/>
    <property type="project" value="UniProtKB-UniRule"/>
</dbReference>
<evidence type="ECO:0000256" key="5">
    <source>
        <dbReference type="PROSITE-ProRule" id="PRU01240"/>
    </source>
</evidence>
<feature type="chain" id="PRO_5043919519" evidence="7">
    <location>
        <begin position="23"/>
        <end position="532"/>
    </location>
</feature>
<evidence type="ECO:0000313" key="10">
    <source>
        <dbReference type="Proteomes" id="UP001348817"/>
    </source>
</evidence>
<reference evidence="9 10" key="1">
    <citation type="submission" date="2021-12" db="EMBL/GenBank/DDBJ databases">
        <title>Genome sequencing of bacteria with rrn-lacking chromosome and rrn-plasmid.</title>
        <authorList>
            <person name="Anda M."/>
            <person name="Iwasaki W."/>
        </authorList>
    </citation>
    <scope>NUCLEOTIDE SEQUENCE [LARGE SCALE GENOMIC DNA]</scope>
    <source>
        <strain evidence="9 10">DSM 100852</strain>
    </source>
</reference>